<evidence type="ECO:0000313" key="3">
    <source>
        <dbReference type="Proteomes" id="UP000680656"/>
    </source>
</evidence>
<dbReference type="Gene3D" id="3.40.430.10">
    <property type="entry name" value="Dihydrofolate Reductase, subunit A"/>
    <property type="match status" value="1"/>
</dbReference>
<reference evidence="2 3" key="1">
    <citation type="submission" date="2021-05" db="EMBL/GenBank/DDBJ databases">
        <title>A novel Methanospirillum isolate from a pyrite-forming mixed culture.</title>
        <authorList>
            <person name="Bunk B."/>
            <person name="Sproer C."/>
            <person name="Spring S."/>
            <person name="Pester M."/>
        </authorList>
    </citation>
    <scope>NUCLEOTIDE SEQUENCE [LARGE SCALE GENOMIC DNA]</scope>
    <source>
        <strain evidence="2 3">J.3.6.1-F.2.7.3</strain>
    </source>
</reference>
<proteinExistence type="predicted"/>
<dbReference type="KEGG" id="mrtj:KHC33_11150"/>
<accession>A0A8E7AZ65</accession>
<dbReference type="Proteomes" id="UP000680656">
    <property type="component" value="Chromosome"/>
</dbReference>
<evidence type="ECO:0000313" key="2">
    <source>
        <dbReference type="EMBL" id="QVV87894.1"/>
    </source>
</evidence>
<dbReference type="Pfam" id="PF01872">
    <property type="entry name" value="RibD_C"/>
    <property type="match status" value="1"/>
</dbReference>
<dbReference type="PANTHER" id="PTHR38011:SF11">
    <property type="entry name" value="2,5-DIAMINO-6-RIBOSYLAMINO-4(3H)-PYRIMIDINONE 5'-PHOSPHATE REDUCTASE"/>
    <property type="match status" value="1"/>
</dbReference>
<dbReference type="RefSeq" id="WP_214418713.1">
    <property type="nucleotide sequence ID" value="NZ_CP075546.1"/>
</dbReference>
<dbReference type="InterPro" id="IPR050765">
    <property type="entry name" value="Riboflavin_Biosynth_HTPR"/>
</dbReference>
<protein>
    <submittedName>
        <fullName evidence="2">Dihydrofolate reductase family protein</fullName>
    </submittedName>
</protein>
<gene>
    <name evidence="2" type="ORF">KHC33_11150</name>
</gene>
<dbReference type="InterPro" id="IPR024072">
    <property type="entry name" value="DHFR-like_dom_sf"/>
</dbReference>
<dbReference type="GO" id="GO:0008703">
    <property type="term" value="F:5-amino-6-(5-phosphoribosylamino)uracil reductase activity"/>
    <property type="evidence" value="ECO:0007669"/>
    <property type="project" value="InterPro"/>
</dbReference>
<organism evidence="2 3">
    <name type="scientific">Methanospirillum purgamenti</name>
    <dbReference type="NCBI Taxonomy" id="2834276"/>
    <lineage>
        <taxon>Archaea</taxon>
        <taxon>Methanobacteriati</taxon>
        <taxon>Methanobacteriota</taxon>
        <taxon>Stenosarchaea group</taxon>
        <taxon>Methanomicrobia</taxon>
        <taxon>Methanomicrobiales</taxon>
        <taxon>Methanospirillaceae</taxon>
        <taxon>Methanospirillum</taxon>
    </lineage>
</organism>
<dbReference type="InterPro" id="IPR002734">
    <property type="entry name" value="RibDG_C"/>
</dbReference>
<dbReference type="AlphaFoldDB" id="A0A8E7AZ65"/>
<sequence>MASERKVILYIAMSLDGFIAERNGSVDWLPEGEGDFGYLDFYETIDTLIMGRTTYDQNLSFGIEWPYAGKKCYVFTNRDHPCDPNTEFLTGDILSFVHNLKSKPGKNIWLVGGAAFANTFIEYSLIDEYWVAVIPVILGDGVRLFRDGNPIIRLSLQNLEQYGDVVVLHYMADKINESGLPGFSLHRD</sequence>
<evidence type="ECO:0000259" key="1">
    <source>
        <dbReference type="Pfam" id="PF01872"/>
    </source>
</evidence>
<dbReference type="GO" id="GO:0009231">
    <property type="term" value="P:riboflavin biosynthetic process"/>
    <property type="evidence" value="ECO:0007669"/>
    <property type="project" value="InterPro"/>
</dbReference>
<dbReference type="SUPFAM" id="SSF53597">
    <property type="entry name" value="Dihydrofolate reductase-like"/>
    <property type="match status" value="1"/>
</dbReference>
<dbReference type="PANTHER" id="PTHR38011">
    <property type="entry name" value="DIHYDROFOLATE REDUCTASE FAMILY PROTEIN (AFU_ORTHOLOGUE AFUA_8G06820)"/>
    <property type="match status" value="1"/>
</dbReference>
<name>A0A8E7AZ65_9EURY</name>
<dbReference type="EMBL" id="CP075546">
    <property type="protein sequence ID" value="QVV87894.1"/>
    <property type="molecule type" value="Genomic_DNA"/>
</dbReference>
<dbReference type="GeneID" id="65097748"/>
<feature type="domain" description="Bacterial bifunctional deaminase-reductase C-terminal" evidence="1">
    <location>
        <begin position="5"/>
        <end position="168"/>
    </location>
</feature>
<keyword evidence="3" id="KW-1185">Reference proteome</keyword>